<evidence type="ECO:0000256" key="6">
    <source>
        <dbReference type="ARBA" id="ARBA00023004"/>
    </source>
</evidence>
<dbReference type="GO" id="GO:0004408">
    <property type="term" value="F:holocytochrome-c synthase activity"/>
    <property type="evidence" value="ECO:0007669"/>
    <property type="project" value="UniProtKB-EC"/>
</dbReference>
<gene>
    <name evidence="13" type="ORF">PPROV_000951100</name>
</gene>
<keyword evidence="7 10" id="KW-0496">Mitochondrion</keyword>
<evidence type="ECO:0000256" key="4">
    <source>
        <dbReference type="ARBA" id="ARBA00022723"/>
    </source>
</evidence>
<keyword evidence="11" id="KW-0175">Coiled coil</keyword>
<comment type="subcellular location">
    <subcellularLocation>
        <location evidence="1 10">Mitochondrion inner membrane</location>
    </subcellularLocation>
</comment>
<evidence type="ECO:0000256" key="9">
    <source>
        <dbReference type="ARBA" id="ARBA00023239"/>
    </source>
</evidence>
<dbReference type="Pfam" id="PF01265">
    <property type="entry name" value="Cyto_heme_lyase"/>
    <property type="match status" value="1"/>
</dbReference>
<dbReference type="OrthoDB" id="4243at2759"/>
<evidence type="ECO:0000256" key="5">
    <source>
        <dbReference type="ARBA" id="ARBA00022792"/>
    </source>
</evidence>
<feature type="coiled-coil region" evidence="11">
    <location>
        <begin position="50"/>
        <end position="77"/>
    </location>
</feature>
<dbReference type="EMBL" id="BNJQ01000031">
    <property type="protein sequence ID" value="GHP10780.1"/>
    <property type="molecule type" value="Genomic_DNA"/>
</dbReference>
<comment type="catalytic activity">
    <reaction evidence="10">
        <text>holo-[cytochrome c] = apo-[cytochrome c] + heme b</text>
        <dbReference type="Rhea" id="RHEA:22648"/>
        <dbReference type="Rhea" id="RHEA-COMP:10725"/>
        <dbReference type="Rhea" id="RHEA-COMP:10726"/>
        <dbReference type="ChEBI" id="CHEBI:29950"/>
        <dbReference type="ChEBI" id="CHEBI:60344"/>
        <dbReference type="ChEBI" id="CHEBI:83739"/>
        <dbReference type="EC" id="4.4.1.17"/>
    </reaction>
</comment>
<evidence type="ECO:0000313" key="13">
    <source>
        <dbReference type="EMBL" id="GHP10780.1"/>
    </source>
</evidence>
<feature type="region of interest" description="Disordered" evidence="12">
    <location>
        <begin position="95"/>
        <end position="124"/>
    </location>
</feature>
<evidence type="ECO:0000256" key="8">
    <source>
        <dbReference type="ARBA" id="ARBA00023136"/>
    </source>
</evidence>
<accession>A0A830HY96</accession>
<dbReference type="PROSITE" id="PS00822">
    <property type="entry name" value="CYTO_HEME_LYASE_2"/>
    <property type="match status" value="1"/>
</dbReference>
<comment type="function">
    <text evidence="10">Lyase that catalyzes the covalent linking of the heme group to the cytochrome C apoprotein to produce the mature functional cytochrome.</text>
</comment>
<keyword evidence="6 10" id="KW-0408">Iron</keyword>
<keyword evidence="14" id="KW-1185">Reference proteome</keyword>
<dbReference type="AlphaFoldDB" id="A0A830HY96"/>
<dbReference type="PANTHER" id="PTHR12743">
    <property type="entry name" value="CYTOCHROME C1 HEME LYASE"/>
    <property type="match status" value="1"/>
</dbReference>
<evidence type="ECO:0000256" key="10">
    <source>
        <dbReference type="RuleBase" id="RU363130"/>
    </source>
</evidence>
<reference evidence="13" key="1">
    <citation type="submission" date="2020-10" db="EMBL/GenBank/DDBJ databases">
        <title>Unveiling of a novel bifunctional photoreceptor, Dualchrome1, isolated from a cosmopolitan green alga.</title>
        <authorList>
            <person name="Suzuki S."/>
            <person name="Kawachi M."/>
        </authorList>
    </citation>
    <scope>NUCLEOTIDE SEQUENCE</scope>
    <source>
        <strain evidence="13">NIES 2893</strain>
    </source>
</reference>
<dbReference type="PANTHER" id="PTHR12743:SF8">
    <property type="entry name" value="PROTEIN HRI1"/>
    <property type="match status" value="1"/>
</dbReference>
<dbReference type="GO" id="GO:0046872">
    <property type="term" value="F:metal ion binding"/>
    <property type="evidence" value="ECO:0007669"/>
    <property type="project" value="UniProtKB-KW"/>
</dbReference>
<organism evidence="13 14">
    <name type="scientific">Pycnococcus provasolii</name>
    <dbReference type="NCBI Taxonomy" id="41880"/>
    <lineage>
        <taxon>Eukaryota</taxon>
        <taxon>Viridiplantae</taxon>
        <taxon>Chlorophyta</taxon>
        <taxon>Pseudoscourfieldiophyceae</taxon>
        <taxon>Pseudoscourfieldiales</taxon>
        <taxon>Pycnococcaceae</taxon>
        <taxon>Pycnococcus</taxon>
    </lineage>
</organism>
<keyword evidence="5 10" id="KW-0999">Mitochondrion inner membrane</keyword>
<comment type="caution">
    <text evidence="13">The sequence shown here is derived from an EMBL/GenBank/DDBJ whole genome shotgun (WGS) entry which is preliminary data.</text>
</comment>
<keyword evidence="8 10" id="KW-0472">Membrane</keyword>
<keyword evidence="9 10" id="KW-0456">Lyase</keyword>
<evidence type="ECO:0000256" key="3">
    <source>
        <dbReference type="ARBA" id="ARBA00022617"/>
    </source>
</evidence>
<evidence type="ECO:0000256" key="11">
    <source>
        <dbReference type="SAM" id="Coils"/>
    </source>
</evidence>
<proteinExistence type="inferred from homology"/>
<evidence type="ECO:0000256" key="1">
    <source>
        <dbReference type="ARBA" id="ARBA00004273"/>
    </source>
</evidence>
<evidence type="ECO:0000256" key="2">
    <source>
        <dbReference type="ARBA" id="ARBA00007255"/>
    </source>
</evidence>
<sequence>MGNSASSAAAAQQSQISAQMTHADTASTAAAAAAADHHGSAGNAPRPAVYNVYAQNIAEIDAEKAKVEQENAVLTTEERGFFPGMRRVLWGNKQGNQQGRAASDKNAVNPTNNMPANLNHGTETMSTSRVVSSIPKGGTQQDKWVYPSPAMFYNALVRKDKAQDVEPEDMVDVVSVHNSMNEATWQSVLAWESLHRSTCGDPHLSRFRGRPDDYSFQARVRQLLGDGELPFDRHDWYVDRCGQEVRYIIDFYFHEQLAGTEKQFEINARPALDPNGTLPDALVDRAKMSIYKTFAAYGLPCPISGSPGEIGHAANSPNGTTADAASMLAAGCPVVGAQKTDVRSSNPNQAPCPVK</sequence>
<name>A0A830HY96_9CHLO</name>
<evidence type="ECO:0000256" key="7">
    <source>
        <dbReference type="ARBA" id="ARBA00023128"/>
    </source>
</evidence>
<keyword evidence="3 10" id="KW-0349">Heme</keyword>
<dbReference type="PROSITE" id="PS00821">
    <property type="entry name" value="CYTO_HEME_LYASE_1"/>
    <property type="match status" value="1"/>
</dbReference>
<dbReference type="GO" id="GO:0005743">
    <property type="term" value="C:mitochondrial inner membrane"/>
    <property type="evidence" value="ECO:0007669"/>
    <property type="project" value="UniProtKB-SubCell"/>
</dbReference>
<protein>
    <recommendedName>
        <fullName evidence="10">Holocytochrome c-type synthase</fullName>
        <ecNumber evidence="10">4.4.1.17</ecNumber>
    </recommendedName>
</protein>
<comment type="similarity">
    <text evidence="2 10">Belongs to the cytochrome c-type heme lyase family.</text>
</comment>
<evidence type="ECO:0000313" key="14">
    <source>
        <dbReference type="Proteomes" id="UP000660262"/>
    </source>
</evidence>
<dbReference type="InterPro" id="IPR000511">
    <property type="entry name" value="Holocyt_c/c1_synthase"/>
</dbReference>
<dbReference type="EC" id="4.4.1.17" evidence="10"/>
<dbReference type="Proteomes" id="UP000660262">
    <property type="component" value="Unassembled WGS sequence"/>
</dbReference>
<evidence type="ECO:0000256" key="12">
    <source>
        <dbReference type="SAM" id="MobiDB-lite"/>
    </source>
</evidence>
<keyword evidence="4 10" id="KW-0479">Metal-binding</keyword>